<keyword evidence="5" id="KW-0560">Oxidoreductase</keyword>
<dbReference type="PANTHER" id="PTHR42934:SF2">
    <property type="entry name" value="GLYCOLATE OXIDASE SUBUNIT GLCD"/>
    <property type="match status" value="1"/>
</dbReference>
<dbReference type="PANTHER" id="PTHR42934">
    <property type="entry name" value="GLYCOLATE OXIDASE SUBUNIT GLCD"/>
    <property type="match status" value="1"/>
</dbReference>
<dbReference type="Pfam" id="PF02913">
    <property type="entry name" value="FAD-oxidase_C"/>
    <property type="match status" value="1"/>
</dbReference>
<comment type="similarity">
    <text evidence="2">Belongs to the FAD-binding oxidoreductase/transferase type 4 family.</text>
</comment>
<comment type="caution">
    <text evidence="7">The sequence shown here is derived from an EMBL/GenBank/DDBJ whole genome shotgun (WGS) entry which is preliminary data.</text>
</comment>
<evidence type="ECO:0000256" key="1">
    <source>
        <dbReference type="ARBA" id="ARBA00001974"/>
    </source>
</evidence>
<evidence type="ECO:0000256" key="5">
    <source>
        <dbReference type="ARBA" id="ARBA00023002"/>
    </source>
</evidence>
<name>A0A2R7Y1J7_9ARCH</name>
<reference evidence="7 8" key="1">
    <citation type="submission" date="2017-04" db="EMBL/GenBank/DDBJ databases">
        <title>Draft Aigarchaeota genome from a New Zealand hot spring.</title>
        <authorList>
            <person name="Reysenbach A.-L."/>
            <person name="Donaho J.A."/>
            <person name="Gerhart J."/>
            <person name="Kelley J.F."/>
            <person name="Kouba K."/>
            <person name="Podar M."/>
            <person name="Stott M."/>
        </authorList>
    </citation>
    <scope>NUCLEOTIDE SEQUENCE [LARGE SCALE GENOMIC DNA]</scope>
    <source>
        <strain evidence="7">NZ13_MG1</strain>
    </source>
</reference>
<dbReference type="FunFam" id="3.30.465.10:FF:000016">
    <property type="entry name" value="probable D-lactate dehydrogenase, mitochondrial"/>
    <property type="match status" value="1"/>
</dbReference>
<dbReference type="SUPFAM" id="SSF55103">
    <property type="entry name" value="FAD-linked oxidases, C-terminal domain"/>
    <property type="match status" value="1"/>
</dbReference>
<dbReference type="GO" id="GO:0071949">
    <property type="term" value="F:FAD binding"/>
    <property type="evidence" value="ECO:0007669"/>
    <property type="project" value="InterPro"/>
</dbReference>
<gene>
    <name evidence="7" type="ORF">B9J98_06575</name>
</gene>
<dbReference type="Pfam" id="PF01565">
    <property type="entry name" value="FAD_binding_4"/>
    <property type="match status" value="1"/>
</dbReference>
<dbReference type="InterPro" id="IPR016164">
    <property type="entry name" value="FAD-linked_Oxase-like_C"/>
</dbReference>
<comment type="cofactor">
    <cofactor evidence="1">
        <name>FAD</name>
        <dbReference type="ChEBI" id="CHEBI:57692"/>
    </cofactor>
</comment>
<dbReference type="InterPro" id="IPR051914">
    <property type="entry name" value="FAD-linked_OxidoTrans_Type4"/>
</dbReference>
<dbReference type="GO" id="GO:0016491">
    <property type="term" value="F:oxidoreductase activity"/>
    <property type="evidence" value="ECO:0007669"/>
    <property type="project" value="UniProtKB-KW"/>
</dbReference>
<dbReference type="InterPro" id="IPR006094">
    <property type="entry name" value="Oxid_FAD_bind_N"/>
</dbReference>
<dbReference type="InterPro" id="IPR016171">
    <property type="entry name" value="Vanillyl_alc_oxidase_C-sub2"/>
</dbReference>
<evidence type="ECO:0000256" key="3">
    <source>
        <dbReference type="ARBA" id="ARBA00022630"/>
    </source>
</evidence>
<proteinExistence type="inferred from homology"/>
<dbReference type="InterPro" id="IPR004113">
    <property type="entry name" value="FAD-bd_oxidored_4_C"/>
</dbReference>
<evidence type="ECO:0000256" key="2">
    <source>
        <dbReference type="ARBA" id="ARBA00008000"/>
    </source>
</evidence>
<dbReference type="FunFam" id="3.30.70.2740:FF:000001">
    <property type="entry name" value="D-lactate dehydrogenase mitochondrial"/>
    <property type="match status" value="1"/>
</dbReference>
<evidence type="ECO:0000313" key="7">
    <source>
        <dbReference type="EMBL" id="PUA31420.1"/>
    </source>
</evidence>
<organism evidence="7 8">
    <name type="scientific">Candidatus Terraquivivens tikiterensis</name>
    <dbReference type="NCBI Taxonomy" id="1980982"/>
    <lineage>
        <taxon>Archaea</taxon>
        <taxon>Nitrososphaerota</taxon>
        <taxon>Candidatus Wolframiiraptoraceae</taxon>
        <taxon>Candidatus Terraquivivens</taxon>
    </lineage>
</organism>
<keyword evidence="3" id="KW-0285">Flavoprotein</keyword>
<feature type="non-terminal residue" evidence="7">
    <location>
        <position position="1"/>
    </location>
</feature>
<dbReference type="InterPro" id="IPR036318">
    <property type="entry name" value="FAD-bd_PCMH-like_sf"/>
</dbReference>
<dbReference type="InterPro" id="IPR016169">
    <property type="entry name" value="FAD-bd_PCMH_sub2"/>
</dbReference>
<dbReference type="AlphaFoldDB" id="A0A2R7Y1J7"/>
<dbReference type="PROSITE" id="PS51387">
    <property type="entry name" value="FAD_PCMH"/>
    <property type="match status" value="1"/>
</dbReference>
<dbReference type="FunFam" id="1.10.45.10:FF:000001">
    <property type="entry name" value="D-lactate dehydrogenase mitochondrial"/>
    <property type="match status" value="1"/>
</dbReference>
<evidence type="ECO:0000259" key="6">
    <source>
        <dbReference type="PROSITE" id="PS51387"/>
    </source>
</evidence>
<dbReference type="InterPro" id="IPR016166">
    <property type="entry name" value="FAD-bd_PCMH"/>
</dbReference>
<dbReference type="SUPFAM" id="SSF56176">
    <property type="entry name" value="FAD-binding/transporter-associated domain-like"/>
    <property type="match status" value="1"/>
</dbReference>
<evidence type="ECO:0000313" key="8">
    <source>
        <dbReference type="Proteomes" id="UP000244066"/>
    </source>
</evidence>
<dbReference type="Gene3D" id="1.10.45.10">
    <property type="entry name" value="Vanillyl-alcohol Oxidase, Chain A, domain 4"/>
    <property type="match status" value="1"/>
</dbReference>
<dbReference type="Proteomes" id="UP000244066">
    <property type="component" value="Unassembled WGS sequence"/>
</dbReference>
<evidence type="ECO:0000256" key="4">
    <source>
        <dbReference type="ARBA" id="ARBA00022827"/>
    </source>
</evidence>
<protein>
    <recommendedName>
        <fullName evidence="6">FAD-binding PCMH-type domain-containing protein</fullName>
    </recommendedName>
</protein>
<dbReference type="EMBL" id="NDWU01000018">
    <property type="protein sequence ID" value="PUA31420.1"/>
    <property type="molecule type" value="Genomic_DNA"/>
</dbReference>
<feature type="domain" description="FAD-binding PCMH-type" evidence="6">
    <location>
        <begin position="1"/>
        <end position="150"/>
    </location>
</feature>
<dbReference type="Gene3D" id="3.30.70.2740">
    <property type="match status" value="1"/>
</dbReference>
<dbReference type="Gene3D" id="3.30.465.10">
    <property type="match status" value="1"/>
</dbReference>
<accession>A0A2R7Y1J7</accession>
<sequence>VIPRGAGTNFVGGVVPSKGGIVVDLTGMNRILEISPADLRCTVEAGVVHAKLESELAKHGLFWPPDPGSSDACTMGGVIAMNAGGMRALKYGTTRDWVLGLKVVLPNGEIIRTGSRTLKGNAGYDLTRLFVGSEGTLGIITEATLKLRPIPEAENRISAYFESIEKAGEAVSKIYMAGIVPASIELMDRSVIAAVSKWLGKKFPDMDAYLIVSVDGSRSEVEATASKVEQVLRESGASQVLRATTQEEFNEIWTIRSEGATALPNVTGKMNVTHDVCVPISKLPEAFKTIREICDRYGIPVAILSHAGDGNVHAIFSVNLNDPEESARAKRAHDEMCRYVIRIGGTISGEHGIGIDKAELLAEEVGPAAMALMRAIKGLIDPNNIMNPGKMGV</sequence>
<keyword evidence="4" id="KW-0274">FAD</keyword>